<name>A0AAN9TKA0_9HEMI</name>
<dbReference type="FunFam" id="1.25.10.10:FF:000554">
    <property type="entry name" value="Exportin-7"/>
    <property type="match status" value="1"/>
</dbReference>
<keyword evidence="6" id="KW-0963">Cytoplasm</keyword>
<dbReference type="EMBL" id="JBBCAQ010000037">
    <property type="protein sequence ID" value="KAK7574261.1"/>
    <property type="molecule type" value="Genomic_DNA"/>
</dbReference>
<dbReference type="InterPro" id="IPR011989">
    <property type="entry name" value="ARM-like"/>
</dbReference>
<keyword evidence="7" id="KW-0653">Protein transport</keyword>
<dbReference type="Gene3D" id="2.30.30.190">
    <property type="entry name" value="CAP Gly-rich-like domain"/>
    <property type="match status" value="1"/>
</dbReference>
<evidence type="ECO:0000256" key="4">
    <source>
        <dbReference type="ARBA" id="ARBA00015004"/>
    </source>
</evidence>
<organism evidence="12 13">
    <name type="scientific">Parthenolecanium corni</name>
    <dbReference type="NCBI Taxonomy" id="536013"/>
    <lineage>
        <taxon>Eukaryota</taxon>
        <taxon>Metazoa</taxon>
        <taxon>Ecdysozoa</taxon>
        <taxon>Arthropoda</taxon>
        <taxon>Hexapoda</taxon>
        <taxon>Insecta</taxon>
        <taxon>Pterygota</taxon>
        <taxon>Neoptera</taxon>
        <taxon>Paraneoptera</taxon>
        <taxon>Hemiptera</taxon>
        <taxon>Sternorrhyncha</taxon>
        <taxon>Coccoidea</taxon>
        <taxon>Coccidae</taxon>
        <taxon>Parthenolecanium</taxon>
    </lineage>
</organism>
<dbReference type="GO" id="GO:0005643">
    <property type="term" value="C:nuclear pore"/>
    <property type="evidence" value="ECO:0007669"/>
    <property type="project" value="TreeGrafter"/>
</dbReference>
<evidence type="ECO:0000256" key="6">
    <source>
        <dbReference type="ARBA" id="ARBA00022490"/>
    </source>
</evidence>
<dbReference type="InterPro" id="IPR016024">
    <property type="entry name" value="ARM-type_fold"/>
</dbReference>
<comment type="similarity">
    <text evidence="3">Belongs to the exportin family.</text>
</comment>
<comment type="subcellular location">
    <subcellularLocation>
        <location evidence="2">Cytoplasm</location>
    </subcellularLocation>
    <subcellularLocation>
        <location evidence="1">Nucleus</location>
    </subcellularLocation>
</comment>
<feature type="domain" description="CAP-Gly" evidence="11">
    <location>
        <begin position="144"/>
        <end position="188"/>
    </location>
</feature>
<keyword evidence="8" id="KW-0539">Nucleus</keyword>
<dbReference type="Pfam" id="PF03810">
    <property type="entry name" value="IBN_N"/>
    <property type="match status" value="1"/>
</dbReference>
<evidence type="ECO:0000256" key="9">
    <source>
        <dbReference type="ARBA" id="ARBA00030180"/>
    </source>
</evidence>
<dbReference type="Gene3D" id="3.80.10.10">
    <property type="entry name" value="Ribonuclease Inhibitor"/>
    <property type="match status" value="1"/>
</dbReference>
<dbReference type="PROSITE" id="PS50245">
    <property type="entry name" value="CAP_GLY_2"/>
    <property type="match status" value="1"/>
</dbReference>
<evidence type="ECO:0000259" key="10">
    <source>
        <dbReference type="PROSITE" id="PS50166"/>
    </source>
</evidence>
<keyword evidence="13" id="KW-1185">Reference proteome</keyword>
<dbReference type="SMART" id="SM00913">
    <property type="entry name" value="IBN_N"/>
    <property type="match status" value="1"/>
</dbReference>
<dbReference type="SMART" id="SM01052">
    <property type="entry name" value="CAP_GLY"/>
    <property type="match status" value="1"/>
</dbReference>
<protein>
    <recommendedName>
        <fullName evidence="4">Tubulin-specific chaperone E</fullName>
    </recommendedName>
    <alternativeName>
        <fullName evidence="9">Tubulin-folding cofactor E</fullName>
    </alternativeName>
</protein>
<evidence type="ECO:0000256" key="7">
    <source>
        <dbReference type="ARBA" id="ARBA00022927"/>
    </source>
</evidence>
<evidence type="ECO:0000256" key="8">
    <source>
        <dbReference type="ARBA" id="ARBA00023242"/>
    </source>
</evidence>
<keyword evidence="5" id="KW-0813">Transport</keyword>
<dbReference type="GO" id="GO:0031267">
    <property type="term" value="F:small GTPase binding"/>
    <property type="evidence" value="ECO:0007669"/>
    <property type="project" value="InterPro"/>
</dbReference>
<gene>
    <name evidence="12" type="ORF">V9T40_011452</name>
</gene>
<evidence type="ECO:0000256" key="2">
    <source>
        <dbReference type="ARBA" id="ARBA00004496"/>
    </source>
</evidence>
<dbReference type="GO" id="GO:0006611">
    <property type="term" value="P:protein export from nucleus"/>
    <property type="evidence" value="ECO:0007669"/>
    <property type="project" value="TreeGrafter"/>
</dbReference>
<evidence type="ECO:0000256" key="1">
    <source>
        <dbReference type="ARBA" id="ARBA00004123"/>
    </source>
</evidence>
<evidence type="ECO:0000256" key="5">
    <source>
        <dbReference type="ARBA" id="ARBA00022448"/>
    </source>
</evidence>
<dbReference type="GO" id="GO:0005737">
    <property type="term" value="C:cytoplasm"/>
    <property type="evidence" value="ECO:0007669"/>
    <property type="project" value="UniProtKB-SubCell"/>
</dbReference>
<dbReference type="InterPro" id="IPR000938">
    <property type="entry name" value="CAP-Gly_domain"/>
</dbReference>
<dbReference type="InterPro" id="IPR032675">
    <property type="entry name" value="LRR_dom_sf"/>
</dbReference>
<sequence>MDPTEKKRLLHMTEIEKKAEEILIDKNDKVKLDMRRNMDRESIRALEKLKPKEKVWTLIGSDFVRLPSKDAKSILEKDLMEANIEINKLHSDLKVKMNDLRDLEFEEKYKGFSLKPLSKPEMSAIKQIWGELYGDKRGTIRFIGEVPPFAGTWYGIEWDNPADGKHDGTYKGVRYFHTKYSHSGSFVKCSEVNHGSKFVDALKEQYDYDVIKTREDYENSMKDFSVAVFDFTNLEKVKRLQGPLSSLQVVNLSGYNVSSPGDYGEVENTCPNIVDLDLSNNLMTSWQSVAQIAQQLKNLRSLTLNDSKLIVPDDVEKYSSAFTKLKHIFLCRTPYTWDDILKLSVLWPQIETLKVLNGREIQPDDRRSAEYDYLRDFARDWFRCINDEKEKAKFVYEHPRYVFLVQKYGPAEVPIEVDPSLKGHLISINLVYVNENGQQKIIKKRIHLSLAVYKLIAIAKRAFCINNDSLNLVRVSAKEVQQLELLCTQLYESQDPNIRVEAEKALVVFQNSPDALSKCQLLLERSESSYAQLLACTTLTKIISRSSQNLPLQQRIDIRNYVLNYLATRPKLPNFVLQALITLFARISKLGWFDGEKEDYVFRNVVSDISQFLQGSVDYCMVGVQLLSQLVVEMNQISDAEGNRSLTKHRKIASSFRDTQLFEIFRLACSLLSTANENCKNLNFDDVSQHGLITQCLKLAHNCLTFDFIGTSTDESSDDLCTVQIPTSWRPAFLDHSTLKLFFDLYHSLPSTLSPLALSCLVQIASVRRSLFSNPERAKFLAHLVNGVKHILQNPQGLRNPNNYHEFCRLLARLKSNYQLGELVMFENYPETIQLITKFTVESLQVWQFAPNSVHYLLSLWQRMVASVPYVKASEPHMLETYTPDVTNAYVSARLEAVPVIIRDGLEDPLDDMGMVLQQLEQVSVIARCDYQKTCTMLVQVFDQTAALYQDLINSSNTMQVDLNIQEIRLTWLVYIIGAAIGGRVSFNTNEEHDVMDGEMVVRVLQLMNLTDSRLPQSGCEKLELSFLNFFEQFRKIYIGEQVPKTSKVYKRLQDVLGIGEEHLVLSVFMRKIITNLKYWGGSEQTISKSLLLLSDLSVGYTCVRKMVKLEEVIFLLSSHTSEHFPFLGSNVSLSEMRLRSMFYTSLGRLLMVDLGEEEEKFENFMLPLAGTLDTIGNIFSVNADASVFANDDIKKPLIGIARDLRGLAFAFNTKASFMLLFDWLYPAYLPIFLRAIDLWATEPQISTPVLKLFAELVQNRSQRLQFDVSSPHGILLFREASKIICTYAKYILPFEPSEDQLYPMKLKGISICFSMLKAALCGNYVNFGVFRLYGDDTLENALKTFIKLLLCIPRNGLLDYPKLSQTYYVLLECLAQDHMNFLSTLEPQVFLYILSTISDGLNAIDTMICTGCCTTLDHITTYLFKQLQIKEKKTRQGLPVTNEPFLQVLESHAGILQQILSTVLNFIMFDECRNQWSMSRPLLGLILLNEQYFNQLRENIIRSQPPDKQAAMAQWFENLMDGVERNLLCRNRDRFTQNLSLFKKELTEKGSNVTVGANSINDMITT</sequence>
<dbReference type="PANTHER" id="PTHR12596">
    <property type="entry name" value="EXPORTIN 4,7-RELATED"/>
    <property type="match status" value="1"/>
</dbReference>
<dbReference type="Proteomes" id="UP001367676">
    <property type="component" value="Unassembled WGS sequence"/>
</dbReference>
<dbReference type="SUPFAM" id="SSF48371">
    <property type="entry name" value="ARM repeat"/>
    <property type="match status" value="1"/>
</dbReference>
<dbReference type="Gene3D" id="1.25.10.10">
    <property type="entry name" value="Leucine-rich Repeat Variant"/>
    <property type="match status" value="2"/>
</dbReference>
<dbReference type="SUPFAM" id="SSF52058">
    <property type="entry name" value="L domain-like"/>
    <property type="match status" value="1"/>
</dbReference>
<dbReference type="Pfam" id="PF25795">
    <property type="entry name" value="TPR_XPO7"/>
    <property type="match status" value="1"/>
</dbReference>
<evidence type="ECO:0000313" key="12">
    <source>
        <dbReference type="EMBL" id="KAK7574261.1"/>
    </source>
</evidence>
<dbReference type="FunFam" id="1.25.10.10:FF:000042">
    <property type="entry name" value="exportin-7 isoform X1"/>
    <property type="match status" value="1"/>
</dbReference>
<dbReference type="PANTHER" id="PTHR12596:SF2">
    <property type="entry name" value="EXPORTIN-7 ISOFORM X1"/>
    <property type="match status" value="1"/>
</dbReference>
<accession>A0AAN9TKA0</accession>
<reference evidence="12 13" key="1">
    <citation type="submission" date="2024-03" db="EMBL/GenBank/DDBJ databases">
        <title>Adaptation during the transition from Ophiocordyceps entomopathogen to insect associate is accompanied by gene loss and intensified selection.</title>
        <authorList>
            <person name="Ward C.M."/>
            <person name="Onetto C.A."/>
            <person name="Borneman A.R."/>
        </authorList>
    </citation>
    <scope>NUCLEOTIDE SEQUENCE [LARGE SCALE GENOMIC DNA]</scope>
    <source>
        <strain evidence="12">AWRI1</strain>
        <tissue evidence="12">Single Adult Female</tissue>
    </source>
</reference>
<evidence type="ECO:0000259" key="11">
    <source>
        <dbReference type="PROSITE" id="PS50245"/>
    </source>
</evidence>
<comment type="caution">
    <text evidence="12">The sequence shown here is derived from an EMBL/GenBank/DDBJ whole genome shotgun (WGS) entry which is preliminary data.</text>
</comment>
<dbReference type="InterPro" id="IPR057947">
    <property type="entry name" value="TPR_XPO7/RBP17"/>
</dbReference>
<dbReference type="InterPro" id="IPR044189">
    <property type="entry name" value="XPO4/7-like"/>
</dbReference>
<dbReference type="CDD" id="cd22860">
    <property type="entry name" value="PDRG1"/>
    <property type="match status" value="1"/>
</dbReference>
<evidence type="ECO:0000256" key="3">
    <source>
        <dbReference type="ARBA" id="ARBA00009466"/>
    </source>
</evidence>
<dbReference type="SUPFAM" id="SSF74924">
    <property type="entry name" value="Cap-Gly domain"/>
    <property type="match status" value="1"/>
</dbReference>
<dbReference type="Pfam" id="PF01302">
    <property type="entry name" value="CAP_GLY"/>
    <property type="match status" value="1"/>
</dbReference>
<dbReference type="GO" id="GO:0005049">
    <property type="term" value="F:nuclear export signal receptor activity"/>
    <property type="evidence" value="ECO:0007669"/>
    <property type="project" value="InterPro"/>
</dbReference>
<dbReference type="SUPFAM" id="SSF46579">
    <property type="entry name" value="Prefoldin"/>
    <property type="match status" value="1"/>
</dbReference>
<dbReference type="InterPro" id="IPR001494">
    <property type="entry name" value="Importin-beta_N"/>
</dbReference>
<feature type="domain" description="Importin N-terminal" evidence="10">
    <location>
        <begin position="502"/>
        <end position="568"/>
    </location>
</feature>
<dbReference type="PROSITE" id="PS50166">
    <property type="entry name" value="IMPORTIN_B_NT"/>
    <property type="match status" value="1"/>
</dbReference>
<dbReference type="InterPro" id="IPR036859">
    <property type="entry name" value="CAP-Gly_dom_sf"/>
</dbReference>
<dbReference type="PROSITE" id="PS00845">
    <property type="entry name" value="CAP_GLY_1"/>
    <property type="match status" value="1"/>
</dbReference>
<evidence type="ECO:0000313" key="13">
    <source>
        <dbReference type="Proteomes" id="UP001367676"/>
    </source>
</evidence>
<proteinExistence type="inferred from homology"/>